<protein>
    <recommendedName>
        <fullName evidence="3">DUF2867 domain-containing protein</fullName>
    </recommendedName>
</protein>
<gene>
    <name evidence="1" type="ORF">SAMN05421748_103562</name>
</gene>
<sequence length="160" mass="17677">MDDGAVGEVEVSAEAVALAGLEPVHYREGFGFTTRERLSAEAWARRILEGSSWSQRAKMLAAWRLLGVGLAPLKAPGQVLGWRIQRSDPEVVVLAVRAAAGCSVRLVLRAEPGRVTHAMLVRYDTVLGRLVWTRFAPAHRRFYVDLLDRARRAGHEPLPS</sequence>
<proteinExistence type="predicted"/>
<dbReference type="EMBL" id="OBDY01000003">
    <property type="protein sequence ID" value="SNY31454.1"/>
    <property type="molecule type" value="Genomic_DNA"/>
</dbReference>
<evidence type="ECO:0000313" key="2">
    <source>
        <dbReference type="Proteomes" id="UP000219612"/>
    </source>
</evidence>
<dbReference type="AlphaFoldDB" id="A0A285H758"/>
<evidence type="ECO:0000313" key="1">
    <source>
        <dbReference type="EMBL" id="SNY31454.1"/>
    </source>
</evidence>
<name>A0A285H758_9ACTN</name>
<organism evidence="1 2">
    <name type="scientific">Paractinoplanes atraurantiacus</name>
    <dbReference type="NCBI Taxonomy" id="1036182"/>
    <lineage>
        <taxon>Bacteria</taxon>
        <taxon>Bacillati</taxon>
        <taxon>Actinomycetota</taxon>
        <taxon>Actinomycetes</taxon>
        <taxon>Micromonosporales</taxon>
        <taxon>Micromonosporaceae</taxon>
        <taxon>Paractinoplanes</taxon>
    </lineage>
</organism>
<keyword evidence="2" id="KW-1185">Reference proteome</keyword>
<evidence type="ECO:0008006" key="3">
    <source>
        <dbReference type="Google" id="ProtNLM"/>
    </source>
</evidence>
<reference evidence="1 2" key="1">
    <citation type="submission" date="2017-09" db="EMBL/GenBank/DDBJ databases">
        <authorList>
            <person name="Ehlers B."/>
            <person name="Leendertz F.H."/>
        </authorList>
    </citation>
    <scope>NUCLEOTIDE SEQUENCE [LARGE SCALE GENOMIC DNA]</scope>
    <source>
        <strain evidence="1 2">CGMCC 4.6857</strain>
    </source>
</reference>
<accession>A0A285H758</accession>
<dbReference type="OrthoDB" id="3296590at2"/>
<dbReference type="Proteomes" id="UP000219612">
    <property type="component" value="Unassembled WGS sequence"/>
</dbReference>
<dbReference type="RefSeq" id="WP_097319858.1">
    <property type="nucleotide sequence ID" value="NZ_OBDY01000003.1"/>
</dbReference>